<gene>
    <name evidence="6" type="primary">nusB</name>
    <name evidence="8" type="ORF">CDV25_04125</name>
</gene>
<feature type="domain" description="NusB/RsmB/TIM44" evidence="7">
    <location>
        <begin position="6"/>
        <end position="128"/>
    </location>
</feature>
<dbReference type="GO" id="GO:0031564">
    <property type="term" value="P:transcription antitermination"/>
    <property type="evidence" value="ECO:0007669"/>
    <property type="project" value="UniProtKB-KW"/>
</dbReference>
<dbReference type="PANTHER" id="PTHR11078">
    <property type="entry name" value="N UTILIZATION SUBSTANCE PROTEIN B-RELATED"/>
    <property type="match status" value="1"/>
</dbReference>
<dbReference type="InterPro" id="IPR035926">
    <property type="entry name" value="NusB-like_sf"/>
</dbReference>
<reference evidence="8 9" key="1">
    <citation type="submission" date="2017-06" db="EMBL/GenBank/DDBJ databases">
        <title>Complete genome of Helicobacter apodemus.</title>
        <authorList>
            <person name="Cho S."/>
        </authorList>
    </citation>
    <scope>NUCLEOTIDE SEQUENCE [LARGE SCALE GENOMIC DNA]</scope>
    <source>
        <strain evidence="9">SNUVETPUB-15-01</strain>
    </source>
</reference>
<keyword evidence="5 6" id="KW-0804">Transcription</keyword>
<evidence type="ECO:0000256" key="2">
    <source>
        <dbReference type="ARBA" id="ARBA00022814"/>
    </source>
</evidence>
<dbReference type="RefSeq" id="WP_108910898.1">
    <property type="nucleotide sequence ID" value="NZ_CP021886.1"/>
</dbReference>
<evidence type="ECO:0000313" key="9">
    <source>
        <dbReference type="Proteomes" id="UP000244890"/>
    </source>
</evidence>
<proteinExistence type="inferred from homology"/>
<dbReference type="OrthoDB" id="9797817at2"/>
<dbReference type="GO" id="GO:0003723">
    <property type="term" value="F:RNA binding"/>
    <property type="evidence" value="ECO:0007669"/>
    <property type="project" value="UniProtKB-UniRule"/>
</dbReference>
<organism evidence="8 9">
    <name type="scientific">Helicobacter apodemus</name>
    <dbReference type="NCBI Taxonomy" id="135569"/>
    <lineage>
        <taxon>Bacteria</taxon>
        <taxon>Pseudomonadati</taxon>
        <taxon>Campylobacterota</taxon>
        <taxon>Epsilonproteobacteria</taxon>
        <taxon>Campylobacterales</taxon>
        <taxon>Helicobacteraceae</taxon>
        <taxon>Helicobacter</taxon>
    </lineage>
</organism>
<dbReference type="GO" id="GO:0006353">
    <property type="term" value="P:DNA-templated transcription termination"/>
    <property type="evidence" value="ECO:0007669"/>
    <property type="project" value="UniProtKB-UniRule"/>
</dbReference>
<dbReference type="KEGG" id="had:CDV25_04125"/>
<dbReference type="InterPro" id="IPR006027">
    <property type="entry name" value="NusB_RsmB_TIM44"/>
</dbReference>
<evidence type="ECO:0000256" key="4">
    <source>
        <dbReference type="ARBA" id="ARBA00023015"/>
    </source>
</evidence>
<accession>A0A2U8FCS1</accession>
<dbReference type="NCBIfam" id="TIGR01951">
    <property type="entry name" value="nusB"/>
    <property type="match status" value="1"/>
</dbReference>
<evidence type="ECO:0000313" key="8">
    <source>
        <dbReference type="EMBL" id="AWI34050.1"/>
    </source>
</evidence>
<keyword evidence="3 6" id="KW-0694">RNA-binding</keyword>
<name>A0A2U8FCS1_9HELI</name>
<evidence type="ECO:0000259" key="7">
    <source>
        <dbReference type="Pfam" id="PF01029"/>
    </source>
</evidence>
<evidence type="ECO:0000256" key="6">
    <source>
        <dbReference type="HAMAP-Rule" id="MF_00073"/>
    </source>
</evidence>
<sequence length="147" mass="16785">MATRSQARGVVMQLLYAYGSGNENIENFIEEVLQEQKIKNTQKQFAMNLFFGVIHHLKAIDLRITHQLKEWNFSRIGEMEKAILRLGVYEIVYTSTDKAIVINEALEITKGFCNDNSTKFVNGVLDGVCKNLQIPLEEIERMICSKG</sequence>
<protein>
    <recommendedName>
        <fullName evidence="6">Transcription antitermination protein NusB</fullName>
    </recommendedName>
    <alternativeName>
        <fullName evidence="6">Antitermination factor NusB</fullName>
    </alternativeName>
</protein>
<evidence type="ECO:0000256" key="3">
    <source>
        <dbReference type="ARBA" id="ARBA00022884"/>
    </source>
</evidence>
<comment type="similarity">
    <text evidence="1 6">Belongs to the NusB family.</text>
</comment>
<dbReference type="EMBL" id="CP021886">
    <property type="protein sequence ID" value="AWI34050.1"/>
    <property type="molecule type" value="Genomic_DNA"/>
</dbReference>
<dbReference type="HAMAP" id="MF_00073">
    <property type="entry name" value="NusB"/>
    <property type="match status" value="1"/>
</dbReference>
<evidence type="ECO:0000256" key="5">
    <source>
        <dbReference type="ARBA" id="ARBA00023163"/>
    </source>
</evidence>
<comment type="function">
    <text evidence="6">Involved in transcription antitermination. Required for transcription of ribosomal RNA (rRNA) genes. Binds specifically to the boxA antiterminator sequence of the ribosomal RNA (rrn) operons.</text>
</comment>
<dbReference type="Gene3D" id="1.10.940.10">
    <property type="entry name" value="NusB-like"/>
    <property type="match status" value="1"/>
</dbReference>
<evidence type="ECO:0000256" key="1">
    <source>
        <dbReference type="ARBA" id="ARBA00005952"/>
    </source>
</evidence>
<dbReference type="Pfam" id="PF01029">
    <property type="entry name" value="NusB"/>
    <property type="match status" value="1"/>
</dbReference>
<dbReference type="AlphaFoldDB" id="A0A2U8FCS1"/>
<dbReference type="PANTHER" id="PTHR11078:SF3">
    <property type="entry name" value="ANTITERMINATION NUSB DOMAIN-CONTAINING PROTEIN"/>
    <property type="match status" value="1"/>
</dbReference>
<dbReference type="Proteomes" id="UP000244890">
    <property type="component" value="Chromosome"/>
</dbReference>
<keyword evidence="2 6" id="KW-0889">Transcription antitermination</keyword>
<keyword evidence="4 6" id="KW-0805">Transcription regulation</keyword>
<dbReference type="InterPro" id="IPR011605">
    <property type="entry name" value="NusB_fam"/>
</dbReference>
<dbReference type="GO" id="GO:0005829">
    <property type="term" value="C:cytosol"/>
    <property type="evidence" value="ECO:0007669"/>
    <property type="project" value="TreeGrafter"/>
</dbReference>
<dbReference type="SUPFAM" id="SSF48013">
    <property type="entry name" value="NusB-like"/>
    <property type="match status" value="1"/>
</dbReference>